<protein>
    <recommendedName>
        <fullName evidence="1">Heterokaryon incompatibility domain-containing protein</fullName>
    </recommendedName>
</protein>
<dbReference type="OrthoDB" id="3778324at2759"/>
<dbReference type="PANTHER" id="PTHR24148:SF64">
    <property type="entry name" value="HETEROKARYON INCOMPATIBILITY DOMAIN-CONTAINING PROTEIN"/>
    <property type="match status" value="1"/>
</dbReference>
<evidence type="ECO:0000259" key="1">
    <source>
        <dbReference type="Pfam" id="PF06985"/>
    </source>
</evidence>
<sequence>MGYPYGKRLLFSFTKTESHTRNLNYFDLGDGQTRKDGAFRVVEVDGLWNNGPPGPQPIINIYEYTNIRFASTPAPARKMLRKLNHIANNKYVAISHVWDDAPEVMNEMNEMAESELLHIDVQGPDGTLATKTLSWPGLIQMAHAVRRRGADYFWLDLPCIDQIDRDKSDLDYAICIMSDIYEFASGVVVMIGGAGCVQRFDKLTGWMDRAWTLQEAILNKDTYVCLKWPKTNLDIIHGANTWSFDSIPLLNTMFPDTTYDYCLVKLHDLLDLSDAKPSTLPAAVRKVRVLDGMVLKARNAPRLALRAAIVRPTSNIYRQIRYTGVWRSMYMRTSSKPRDVVYSIMGIFKITIDPFRKARDPAYLFRDLARKTAAKWNVGPAWLTIGGIRGSDIPHDPKSRIIPKFPHAEKAGEKSNDKPPQMAFGGRFEWAGYHVDHSPFFIKEFKPFSNFDIKIMTHSHPHLVNASMLRVKWEGRLSPVRVGRMGTYPVKKKHAYIRIGGRRGPCVYDGSLSGRVYAVFVGTVGDMRDYGVDLKPSTRSYRTQKYFLFFKWNKPKKYWHIVANGVWEPPSPTWEPSSSNRYIFNVGEHAQERLWRWPVDDPLWVELDVRGRRLHRSYGIELLPDWRRKDPEDRSIKWFGSQYQYPPVAPRFKPVHVRFKLDDIRDDEEKLVNMLRGGKLRVVSCAAPVESAPRTSTTRTTVELIQDGAMNVVYSYGGWSKAVCAELSKYNFDGLLIRETPRGLPRIWYYVRILFGEKVMYLQMKKHRNTLHPYHNVYAIPYQNPDRRRNVRNAAYIQPGYIPQPQPYIPQPTSAPYIPQTAGWGPSGQETEYQRNMRWQSLGYIPAGEYQQWAHSQGLPGDRGYIPPGA</sequence>
<reference evidence="2" key="1">
    <citation type="journal article" date="2020" name="Stud. Mycol.">
        <title>101 Dothideomycetes genomes: a test case for predicting lifestyles and emergence of pathogens.</title>
        <authorList>
            <person name="Haridas S."/>
            <person name="Albert R."/>
            <person name="Binder M."/>
            <person name="Bloem J."/>
            <person name="Labutti K."/>
            <person name="Salamov A."/>
            <person name="Andreopoulos B."/>
            <person name="Baker S."/>
            <person name="Barry K."/>
            <person name="Bills G."/>
            <person name="Bluhm B."/>
            <person name="Cannon C."/>
            <person name="Castanera R."/>
            <person name="Culley D."/>
            <person name="Daum C."/>
            <person name="Ezra D."/>
            <person name="Gonzalez J."/>
            <person name="Henrissat B."/>
            <person name="Kuo A."/>
            <person name="Liang C."/>
            <person name="Lipzen A."/>
            <person name="Lutzoni F."/>
            <person name="Magnuson J."/>
            <person name="Mondo S."/>
            <person name="Nolan M."/>
            <person name="Ohm R."/>
            <person name="Pangilinan J."/>
            <person name="Park H.-J."/>
            <person name="Ramirez L."/>
            <person name="Alfaro M."/>
            <person name="Sun H."/>
            <person name="Tritt A."/>
            <person name="Yoshinaga Y."/>
            <person name="Zwiers L.-H."/>
            <person name="Turgeon B."/>
            <person name="Goodwin S."/>
            <person name="Spatafora J."/>
            <person name="Crous P."/>
            <person name="Grigoriev I."/>
        </authorList>
    </citation>
    <scope>NUCLEOTIDE SEQUENCE</scope>
    <source>
        <strain evidence="2">CBS 125425</strain>
    </source>
</reference>
<dbReference type="InterPro" id="IPR052895">
    <property type="entry name" value="HetReg/Transcr_Mod"/>
</dbReference>
<accession>A0A9P4RAI3</accession>
<dbReference type="AlphaFoldDB" id="A0A9P4RAI3"/>
<dbReference type="PANTHER" id="PTHR24148">
    <property type="entry name" value="ANKYRIN REPEAT DOMAIN-CONTAINING PROTEIN 39 HOMOLOG-RELATED"/>
    <property type="match status" value="1"/>
</dbReference>
<organism evidence="2 3">
    <name type="scientific">Polyplosphaeria fusca</name>
    <dbReference type="NCBI Taxonomy" id="682080"/>
    <lineage>
        <taxon>Eukaryota</taxon>
        <taxon>Fungi</taxon>
        <taxon>Dikarya</taxon>
        <taxon>Ascomycota</taxon>
        <taxon>Pezizomycotina</taxon>
        <taxon>Dothideomycetes</taxon>
        <taxon>Pleosporomycetidae</taxon>
        <taxon>Pleosporales</taxon>
        <taxon>Tetraplosphaeriaceae</taxon>
        <taxon>Polyplosphaeria</taxon>
    </lineage>
</organism>
<evidence type="ECO:0000313" key="2">
    <source>
        <dbReference type="EMBL" id="KAF2741170.1"/>
    </source>
</evidence>
<proteinExistence type="predicted"/>
<dbReference type="EMBL" id="ML996098">
    <property type="protein sequence ID" value="KAF2741170.1"/>
    <property type="molecule type" value="Genomic_DNA"/>
</dbReference>
<feature type="domain" description="Heterokaryon incompatibility" evidence="1">
    <location>
        <begin position="91"/>
        <end position="195"/>
    </location>
</feature>
<evidence type="ECO:0000313" key="3">
    <source>
        <dbReference type="Proteomes" id="UP000799444"/>
    </source>
</evidence>
<name>A0A9P4RAI3_9PLEO</name>
<dbReference type="Proteomes" id="UP000799444">
    <property type="component" value="Unassembled WGS sequence"/>
</dbReference>
<dbReference type="Pfam" id="PF06985">
    <property type="entry name" value="HET"/>
    <property type="match status" value="1"/>
</dbReference>
<dbReference type="InterPro" id="IPR010730">
    <property type="entry name" value="HET"/>
</dbReference>
<comment type="caution">
    <text evidence="2">The sequence shown here is derived from an EMBL/GenBank/DDBJ whole genome shotgun (WGS) entry which is preliminary data.</text>
</comment>
<keyword evidence="3" id="KW-1185">Reference proteome</keyword>
<gene>
    <name evidence="2" type="ORF">EJ04DRAFT_571876</name>
</gene>